<protein>
    <submittedName>
        <fullName evidence="1">Winged helix DNA-binding domain-containing protein</fullName>
    </submittedName>
</protein>
<dbReference type="Pfam" id="PF06224">
    <property type="entry name" value="AlkZ-like"/>
    <property type="match status" value="1"/>
</dbReference>
<dbReference type="AlphaFoldDB" id="A0A2V1K7C8"/>
<evidence type="ECO:0000313" key="1">
    <source>
        <dbReference type="EMBL" id="PWF26202.1"/>
    </source>
</evidence>
<accession>A0A2V1K7C8</accession>
<gene>
    <name evidence="1" type="ORF">DD236_09050</name>
</gene>
<organism evidence="1 2">
    <name type="scientific">Ancrocorticia populi</name>
    <dbReference type="NCBI Taxonomy" id="2175228"/>
    <lineage>
        <taxon>Bacteria</taxon>
        <taxon>Bacillati</taxon>
        <taxon>Actinomycetota</taxon>
        <taxon>Actinomycetes</taxon>
        <taxon>Actinomycetales</taxon>
        <taxon>Actinomycetaceae</taxon>
        <taxon>Ancrocorticia</taxon>
    </lineage>
</organism>
<sequence length="356" mass="39889">MSTVAQRRRISQLRLVAQRLVGDPWSTPTQAVNAMMCMQGQDFPGALTSIALRTNSRSLSEVRDAFKCGAIVRSWPQRGTLHVLPAEDLLWYLKLTAHPRLLGQEKRRLDRGIEAHHIDFVRDATVELLHEARAISRDALLDAWKERHLLTDSTWAYYLLHHLCVEGTLVQGPIGEDGKQLFVLTDDWIAQPRQLDRAAAVAEIVPRYLSSHGPASRKDLNWWSQLPLREIDAGIEECAGELTAIIVDDETYWVHNSVLERYEGLGVGSVGRSLLALPGFDELILGYASRWMTIPQAYADALVPGNNGVFRKSIISGGTAIGFWRPGRAKPTVELFQEPTQAFQRRLDKAFAALPK</sequence>
<name>A0A2V1K7C8_9ACTO</name>
<proteinExistence type="predicted"/>
<evidence type="ECO:0000313" key="2">
    <source>
        <dbReference type="Proteomes" id="UP000245283"/>
    </source>
</evidence>
<dbReference type="PANTHER" id="PTHR38479">
    <property type="entry name" value="LMO0824 PROTEIN"/>
    <property type="match status" value="1"/>
</dbReference>
<comment type="caution">
    <text evidence="1">The sequence shown here is derived from an EMBL/GenBank/DDBJ whole genome shotgun (WGS) entry which is preliminary data.</text>
</comment>
<dbReference type="EMBL" id="QETB01000004">
    <property type="protein sequence ID" value="PWF26202.1"/>
    <property type="molecule type" value="Genomic_DNA"/>
</dbReference>
<dbReference type="InterPro" id="IPR009351">
    <property type="entry name" value="AlkZ-like"/>
</dbReference>
<dbReference type="GO" id="GO:0003677">
    <property type="term" value="F:DNA binding"/>
    <property type="evidence" value="ECO:0007669"/>
    <property type="project" value="UniProtKB-KW"/>
</dbReference>
<dbReference type="RefSeq" id="WP_109094029.1">
    <property type="nucleotide sequence ID" value="NZ_QETB01000004.1"/>
</dbReference>
<reference evidence="2" key="1">
    <citation type="submission" date="2018-05" db="EMBL/GenBank/DDBJ databases">
        <authorList>
            <person name="Li Y."/>
        </authorList>
    </citation>
    <scope>NUCLEOTIDE SEQUENCE [LARGE SCALE GENOMIC DNA]</scope>
    <source>
        <strain evidence="2">sk1b4</strain>
    </source>
</reference>
<keyword evidence="1" id="KW-0238">DNA-binding</keyword>
<dbReference type="OrthoDB" id="9148135at2"/>
<keyword evidence="2" id="KW-1185">Reference proteome</keyword>
<dbReference type="PANTHER" id="PTHR38479:SF2">
    <property type="entry name" value="WINGED HELIX DNA-BINDING DOMAIN-CONTAINING PROTEIN"/>
    <property type="match status" value="1"/>
</dbReference>
<dbReference type="Proteomes" id="UP000245283">
    <property type="component" value="Unassembled WGS sequence"/>
</dbReference>